<dbReference type="STRING" id="1220188.A0A4S3JP72"/>
<dbReference type="AlphaFoldDB" id="A0A4S3JP72"/>
<reference evidence="7 8" key="1">
    <citation type="submission" date="2019-03" db="EMBL/GenBank/DDBJ databases">
        <title>The genome sequence of a newly discovered highly antifungal drug resistant Aspergillus species, Aspergillus tanneri NIH 1004.</title>
        <authorList>
            <person name="Mounaud S."/>
            <person name="Singh I."/>
            <person name="Joardar V."/>
            <person name="Pakala S."/>
            <person name="Pakala S."/>
            <person name="Venepally P."/>
            <person name="Hoover J."/>
            <person name="Nierman W."/>
            <person name="Chung J."/>
            <person name="Losada L."/>
        </authorList>
    </citation>
    <scope>NUCLEOTIDE SEQUENCE [LARGE SCALE GENOMIC DNA]</scope>
    <source>
        <strain evidence="7 8">NIH1004</strain>
    </source>
</reference>
<dbReference type="PANTHER" id="PTHR42973">
    <property type="entry name" value="BINDING OXIDOREDUCTASE, PUTATIVE (AFU_ORTHOLOGUE AFUA_1G17690)-RELATED"/>
    <property type="match status" value="1"/>
</dbReference>
<evidence type="ECO:0000313" key="7">
    <source>
        <dbReference type="EMBL" id="THC96588.1"/>
    </source>
</evidence>
<protein>
    <recommendedName>
        <fullName evidence="6">FAD-binding PCMH-type domain-containing protein</fullName>
    </recommendedName>
</protein>
<comment type="similarity">
    <text evidence="2">Belongs to the oxygen-dependent FAD-linked oxidoreductase family.</text>
</comment>
<dbReference type="PROSITE" id="PS51387">
    <property type="entry name" value="FAD_PCMH"/>
    <property type="match status" value="1"/>
</dbReference>
<keyword evidence="4" id="KW-0274">FAD</keyword>
<dbReference type="GO" id="GO:0016491">
    <property type="term" value="F:oxidoreductase activity"/>
    <property type="evidence" value="ECO:0007669"/>
    <property type="project" value="UniProtKB-KW"/>
</dbReference>
<sequence length="369" mass="40908">MPFLSYRQALELKKELQETHAEVITPENENYAEEEASKVVSFATKRYIPFVVQGGGYSTSGSSSTHGGIVISLSQMSKITVDPASRTVAAEGGAKWGDVDKVAADSGLAVVGCTVNHTSVGGTTLGGVYGWLTGHYSLIIDNLLHVRMVLADGSIVQASIMENPDLFWAVRGAGQSFGVATELVFKVYPQVDPVFGGLLYFTPDHLPQIIEFANGLEERATGNESFFFDVKFLRELYKDFDKILKTYPGAGENVVVFELVPYTELIKVPNNATAFANRGKYHNAGSIFCWHDVELDHKMQSIQQDLMHKIAQGAGVSRSMELNQSDMHEVDARELFGENLPRLQKEKMQYDPNNVFKKQHDIFFHTNRT</sequence>
<dbReference type="InterPro" id="IPR016166">
    <property type="entry name" value="FAD-bd_PCMH"/>
</dbReference>
<organism evidence="7 8">
    <name type="scientific">Aspergillus tanneri</name>
    <dbReference type="NCBI Taxonomy" id="1220188"/>
    <lineage>
        <taxon>Eukaryota</taxon>
        <taxon>Fungi</taxon>
        <taxon>Dikarya</taxon>
        <taxon>Ascomycota</taxon>
        <taxon>Pezizomycotina</taxon>
        <taxon>Eurotiomycetes</taxon>
        <taxon>Eurotiomycetidae</taxon>
        <taxon>Eurotiales</taxon>
        <taxon>Aspergillaceae</taxon>
        <taxon>Aspergillus</taxon>
        <taxon>Aspergillus subgen. Circumdati</taxon>
    </lineage>
</organism>
<dbReference type="VEuPathDB" id="FungiDB:EYZ11_003928"/>
<dbReference type="InterPro" id="IPR050416">
    <property type="entry name" value="FAD-linked_Oxidoreductase"/>
</dbReference>
<evidence type="ECO:0000256" key="4">
    <source>
        <dbReference type="ARBA" id="ARBA00022827"/>
    </source>
</evidence>
<keyword evidence="8" id="KW-1185">Reference proteome</keyword>
<dbReference type="InterPro" id="IPR036318">
    <property type="entry name" value="FAD-bd_PCMH-like_sf"/>
</dbReference>
<dbReference type="Pfam" id="PF08031">
    <property type="entry name" value="BBE"/>
    <property type="match status" value="1"/>
</dbReference>
<feature type="domain" description="FAD-binding PCMH-type" evidence="6">
    <location>
        <begin position="16"/>
        <end position="190"/>
    </location>
</feature>
<evidence type="ECO:0000256" key="1">
    <source>
        <dbReference type="ARBA" id="ARBA00001974"/>
    </source>
</evidence>
<accession>A0A4S3JP72</accession>
<gene>
    <name evidence="7" type="ORF">EYZ11_003928</name>
</gene>
<dbReference type="InterPro" id="IPR016169">
    <property type="entry name" value="FAD-bd_PCMH_sub2"/>
</dbReference>
<dbReference type="InterPro" id="IPR006094">
    <property type="entry name" value="Oxid_FAD_bind_N"/>
</dbReference>
<proteinExistence type="inferred from homology"/>
<evidence type="ECO:0000256" key="5">
    <source>
        <dbReference type="ARBA" id="ARBA00023002"/>
    </source>
</evidence>
<dbReference type="EMBL" id="SOSA01000107">
    <property type="protein sequence ID" value="THC96588.1"/>
    <property type="molecule type" value="Genomic_DNA"/>
</dbReference>
<dbReference type="InterPro" id="IPR012951">
    <property type="entry name" value="BBE"/>
</dbReference>
<dbReference type="Gene3D" id="3.30.465.10">
    <property type="match status" value="2"/>
</dbReference>
<keyword evidence="3" id="KW-0285">Flavoprotein</keyword>
<dbReference type="GO" id="GO:0071949">
    <property type="term" value="F:FAD binding"/>
    <property type="evidence" value="ECO:0007669"/>
    <property type="project" value="InterPro"/>
</dbReference>
<dbReference type="PANTHER" id="PTHR42973:SF39">
    <property type="entry name" value="FAD-BINDING PCMH-TYPE DOMAIN-CONTAINING PROTEIN"/>
    <property type="match status" value="1"/>
</dbReference>
<keyword evidence="5" id="KW-0560">Oxidoreductase</keyword>
<evidence type="ECO:0000313" key="8">
    <source>
        <dbReference type="Proteomes" id="UP000308092"/>
    </source>
</evidence>
<evidence type="ECO:0000259" key="6">
    <source>
        <dbReference type="PROSITE" id="PS51387"/>
    </source>
</evidence>
<dbReference type="Pfam" id="PF01565">
    <property type="entry name" value="FAD_binding_4"/>
    <property type="match status" value="1"/>
</dbReference>
<dbReference type="Proteomes" id="UP000308092">
    <property type="component" value="Unassembled WGS sequence"/>
</dbReference>
<evidence type="ECO:0000256" key="3">
    <source>
        <dbReference type="ARBA" id="ARBA00022630"/>
    </source>
</evidence>
<name>A0A4S3JP72_9EURO</name>
<comment type="cofactor">
    <cofactor evidence="1">
        <name>FAD</name>
        <dbReference type="ChEBI" id="CHEBI:57692"/>
    </cofactor>
</comment>
<dbReference type="SUPFAM" id="SSF56176">
    <property type="entry name" value="FAD-binding/transporter-associated domain-like"/>
    <property type="match status" value="1"/>
</dbReference>
<evidence type="ECO:0000256" key="2">
    <source>
        <dbReference type="ARBA" id="ARBA00005466"/>
    </source>
</evidence>
<comment type="caution">
    <text evidence="7">The sequence shown here is derived from an EMBL/GenBank/DDBJ whole genome shotgun (WGS) entry which is preliminary data.</text>
</comment>